<dbReference type="STRING" id="1121922.GCA_000428905_02315"/>
<comment type="caution">
    <text evidence="2">The sequence shown here is derived from an EMBL/GenBank/DDBJ whole genome shotgun (WGS) entry which is preliminary data.</text>
</comment>
<keyword evidence="3" id="KW-1185">Reference proteome</keyword>
<dbReference type="EMBL" id="BAEQ01000013">
    <property type="protein sequence ID" value="GAC27416.1"/>
    <property type="molecule type" value="Genomic_DNA"/>
</dbReference>
<evidence type="ECO:0000313" key="3">
    <source>
        <dbReference type="Proteomes" id="UP000006251"/>
    </source>
</evidence>
<proteinExistence type="predicted"/>
<feature type="transmembrane region" description="Helical" evidence="1">
    <location>
        <begin position="93"/>
        <end position="114"/>
    </location>
</feature>
<keyword evidence="1" id="KW-1133">Transmembrane helix</keyword>
<feature type="transmembrane region" description="Helical" evidence="1">
    <location>
        <begin position="32"/>
        <end position="50"/>
    </location>
</feature>
<reference evidence="3" key="1">
    <citation type="journal article" date="2014" name="Environ. Microbiol.">
        <title>Comparative genomics of the marine bacterial genus Glaciecola reveals the high degree of genomic diversity and genomic characteristic for cold adaptation.</title>
        <authorList>
            <person name="Qin Q.L."/>
            <person name="Xie B.B."/>
            <person name="Yu Y."/>
            <person name="Shu Y.L."/>
            <person name="Rong J.C."/>
            <person name="Zhang Y.J."/>
            <person name="Zhao D.L."/>
            <person name="Chen X.L."/>
            <person name="Zhang X.Y."/>
            <person name="Chen B."/>
            <person name="Zhou B.C."/>
            <person name="Zhang Y.Z."/>
        </authorList>
    </citation>
    <scope>NUCLEOTIDE SEQUENCE [LARGE SCALE GENOMIC DNA]</scope>
    <source>
        <strain evidence="3">ACAM 615</strain>
    </source>
</reference>
<dbReference type="Proteomes" id="UP000006251">
    <property type="component" value="Unassembled WGS sequence"/>
</dbReference>
<dbReference type="AlphaFoldDB" id="K6YTZ1"/>
<sequence>MTIAKLNLVILFLLSILLIIIANGSFGELTKPALYLIFPSLIFSIGALVIKPNWSVRRFTFGYIGLGLAILIIFITIYLGIQKVVPMDAAGAGVWFLIGFPIISIILYMFGVLFGDSWCGNPPTNQ</sequence>
<gene>
    <name evidence="2" type="ORF">GPAL_0536</name>
</gene>
<accession>K6YTZ1</accession>
<dbReference type="RefSeq" id="WP_006008997.1">
    <property type="nucleotide sequence ID" value="NZ_AUAV01000012.1"/>
</dbReference>
<feature type="transmembrane region" description="Helical" evidence="1">
    <location>
        <begin position="62"/>
        <end position="81"/>
    </location>
</feature>
<keyword evidence="1" id="KW-0812">Transmembrane</keyword>
<evidence type="ECO:0000256" key="1">
    <source>
        <dbReference type="SAM" id="Phobius"/>
    </source>
</evidence>
<keyword evidence="1" id="KW-0472">Membrane</keyword>
<evidence type="ECO:0000313" key="2">
    <source>
        <dbReference type="EMBL" id="GAC27416.1"/>
    </source>
</evidence>
<organism evidence="2 3">
    <name type="scientific">Brumicola pallidula DSM 14239 = ACAM 615</name>
    <dbReference type="NCBI Taxonomy" id="1121922"/>
    <lineage>
        <taxon>Bacteria</taxon>
        <taxon>Pseudomonadati</taxon>
        <taxon>Pseudomonadota</taxon>
        <taxon>Gammaproteobacteria</taxon>
        <taxon>Alteromonadales</taxon>
        <taxon>Alteromonadaceae</taxon>
        <taxon>Brumicola</taxon>
    </lineage>
</organism>
<feature type="transmembrane region" description="Helical" evidence="1">
    <location>
        <begin position="7"/>
        <end position="26"/>
    </location>
</feature>
<name>K6YTZ1_9ALTE</name>
<protein>
    <submittedName>
        <fullName evidence="2">Uncharacterized protein</fullName>
    </submittedName>
</protein>
<dbReference type="OrthoDB" id="9984821at2"/>